<gene>
    <name evidence="2" type="ORF">METZ01_LOCUS42270</name>
</gene>
<name>A0A381RCB3_9ZZZZ</name>
<dbReference type="EMBL" id="UINC01001816">
    <property type="protein sequence ID" value="SUZ89416.1"/>
    <property type="molecule type" value="Genomic_DNA"/>
</dbReference>
<reference evidence="2" key="1">
    <citation type="submission" date="2018-05" db="EMBL/GenBank/DDBJ databases">
        <authorList>
            <person name="Lanie J.A."/>
            <person name="Ng W.-L."/>
            <person name="Kazmierczak K.M."/>
            <person name="Andrzejewski T.M."/>
            <person name="Davidsen T.M."/>
            <person name="Wayne K.J."/>
            <person name="Tettelin H."/>
            <person name="Glass J.I."/>
            <person name="Rusch D."/>
            <person name="Podicherti R."/>
            <person name="Tsui H.-C.T."/>
            <person name="Winkler M.E."/>
        </authorList>
    </citation>
    <scope>NUCLEOTIDE SEQUENCE</scope>
</reference>
<dbReference type="AlphaFoldDB" id="A0A381RCB3"/>
<dbReference type="AntiFam" id="ANF00010">
    <property type="entry name" value="tRNA translation"/>
</dbReference>
<accession>A0A381RCB3</accession>
<proteinExistence type="predicted"/>
<protein>
    <submittedName>
        <fullName evidence="2">Uncharacterized protein</fullName>
    </submittedName>
</protein>
<evidence type="ECO:0000256" key="1">
    <source>
        <dbReference type="SAM" id="MobiDB-lite"/>
    </source>
</evidence>
<sequence>MVAPLAQSVEHSHGKAGVAGSIPARGSLERAWRDSSVGQSARLIIVRSRVRVPVPLQPSVNRPRFGITKVLLIPGPRHR</sequence>
<feature type="region of interest" description="Disordered" evidence="1">
    <location>
        <begin position="1"/>
        <end position="21"/>
    </location>
</feature>
<evidence type="ECO:0000313" key="2">
    <source>
        <dbReference type="EMBL" id="SUZ89416.1"/>
    </source>
</evidence>
<organism evidence="2">
    <name type="scientific">marine metagenome</name>
    <dbReference type="NCBI Taxonomy" id="408172"/>
    <lineage>
        <taxon>unclassified sequences</taxon>
        <taxon>metagenomes</taxon>
        <taxon>ecological metagenomes</taxon>
    </lineage>
</organism>